<dbReference type="InterPro" id="IPR000073">
    <property type="entry name" value="AB_hydrolase_1"/>
</dbReference>
<evidence type="ECO:0000313" key="3">
    <source>
        <dbReference type="Proteomes" id="UP001165136"/>
    </source>
</evidence>
<comment type="caution">
    <text evidence="2">The sequence shown here is derived from an EMBL/GenBank/DDBJ whole genome shotgun (WGS) entry which is preliminary data.</text>
</comment>
<dbReference type="AlphaFoldDB" id="A0A9W6R5V8"/>
<dbReference type="SUPFAM" id="SSF53474">
    <property type="entry name" value="alpha/beta-Hydrolases"/>
    <property type="match status" value="1"/>
</dbReference>
<reference evidence="2" key="1">
    <citation type="submission" date="2023-03" db="EMBL/GenBank/DDBJ databases">
        <title>Amycolatopsis taiwanensis NBRC 103393.</title>
        <authorList>
            <person name="Ichikawa N."/>
            <person name="Sato H."/>
            <person name="Tonouchi N."/>
        </authorList>
    </citation>
    <scope>NUCLEOTIDE SEQUENCE</scope>
    <source>
        <strain evidence="2">NBRC 103393</strain>
    </source>
</reference>
<keyword evidence="3" id="KW-1185">Reference proteome</keyword>
<gene>
    <name evidence="2" type="ORF">Atai01_58870</name>
</gene>
<dbReference type="InterPro" id="IPR029058">
    <property type="entry name" value="AB_hydrolase_fold"/>
</dbReference>
<evidence type="ECO:0000259" key="1">
    <source>
        <dbReference type="Pfam" id="PF00561"/>
    </source>
</evidence>
<dbReference type="GO" id="GO:0003824">
    <property type="term" value="F:catalytic activity"/>
    <property type="evidence" value="ECO:0007669"/>
    <property type="project" value="UniProtKB-ARBA"/>
</dbReference>
<sequence length="286" mass="32055">MRTVTSGDIDLAVYEQGPAEAPVVVLVHGYPDTHAVWDEVTQALSERFRVVRYDVRGAGASDAPRATDAYRLEHLKNDLFAVIDAVSPGEPVHLVGHDWGSIQAWEAVTEPDSAKRIASFTSISGPCLDHFAYWARRNRGRPRMLKQLLHSWYIAAFQVPVVPELVWRTAGTWWPVYLRVFEGVRRAGHPAPTVARDATRGLSLYRANFRGILGSPRERRTDVPVLVITLLKDRYLTAASTEGLERWVTRLWRRRLFAGHWSALLGNGATVARMISELIDDIQGGP</sequence>
<name>A0A9W6R5V8_9PSEU</name>
<evidence type="ECO:0000313" key="2">
    <source>
        <dbReference type="EMBL" id="GLY69268.1"/>
    </source>
</evidence>
<protein>
    <recommendedName>
        <fullName evidence="1">AB hydrolase-1 domain-containing protein</fullName>
    </recommendedName>
</protein>
<organism evidence="2 3">
    <name type="scientific">Amycolatopsis taiwanensis</name>
    <dbReference type="NCBI Taxonomy" id="342230"/>
    <lineage>
        <taxon>Bacteria</taxon>
        <taxon>Bacillati</taxon>
        <taxon>Actinomycetota</taxon>
        <taxon>Actinomycetes</taxon>
        <taxon>Pseudonocardiales</taxon>
        <taxon>Pseudonocardiaceae</taxon>
        <taxon>Amycolatopsis</taxon>
    </lineage>
</organism>
<feature type="domain" description="AB hydrolase-1" evidence="1">
    <location>
        <begin position="22"/>
        <end position="130"/>
    </location>
</feature>
<dbReference type="Proteomes" id="UP001165136">
    <property type="component" value="Unassembled WGS sequence"/>
</dbReference>
<dbReference type="PANTHER" id="PTHR43329">
    <property type="entry name" value="EPOXIDE HYDROLASE"/>
    <property type="match status" value="1"/>
</dbReference>
<proteinExistence type="predicted"/>
<dbReference type="EMBL" id="BSTI01000015">
    <property type="protein sequence ID" value="GLY69268.1"/>
    <property type="molecule type" value="Genomic_DNA"/>
</dbReference>
<dbReference type="Pfam" id="PF00561">
    <property type="entry name" value="Abhydrolase_1"/>
    <property type="match status" value="1"/>
</dbReference>
<dbReference type="Gene3D" id="3.40.50.1820">
    <property type="entry name" value="alpha/beta hydrolase"/>
    <property type="match status" value="1"/>
</dbReference>
<accession>A0A9W6R5V8</accession>